<feature type="transmembrane region" description="Helical" evidence="9">
    <location>
        <begin position="194"/>
        <end position="213"/>
    </location>
</feature>
<dbReference type="HAMAP" id="MF_01464_B">
    <property type="entry name" value="SecF_B"/>
    <property type="match status" value="1"/>
</dbReference>
<feature type="transmembrane region" description="Helical" evidence="9">
    <location>
        <begin position="12"/>
        <end position="31"/>
    </location>
</feature>
<dbReference type="PRINTS" id="PR01755">
    <property type="entry name" value="SECFTRNLCASE"/>
</dbReference>
<dbReference type="NCBIfam" id="TIGR00966">
    <property type="entry name" value="transloc_SecF"/>
    <property type="match status" value="1"/>
</dbReference>
<comment type="function">
    <text evidence="9">Part of the Sec protein translocase complex. Interacts with the SecYEG preprotein conducting channel. SecDF uses the proton motive force (PMF) to complete protein translocation after the ATP-dependent function of SecA.</text>
</comment>
<dbReference type="InterPro" id="IPR022813">
    <property type="entry name" value="SecD/SecF_arch_bac"/>
</dbReference>
<evidence type="ECO:0000256" key="2">
    <source>
        <dbReference type="ARBA" id="ARBA00022448"/>
    </source>
</evidence>
<gene>
    <name evidence="9" type="primary">secF</name>
    <name evidence="11" type="ORF">A7978_03280</name>
</gene>
<accession>A0A172XC54</accession>
<dbReference type="GO" id="GO:0015450">
    <property type="term" value="F:protein-transporting ATPase activity"/>
    <property type="evidence" value="ECO:0007669"/>
    <property type="project" value="InterPro"/>
</dbReference>
<dbReference type="PANTHER" id="PTHR30081:SF8">
    <property type="entry name" value="PROTEIN TRANSLOCASE SUBUNIT SECF"/>
    <property type="match status" value="1"/>
</dbReference>
<evidence type="ECO:0000256" key="4">
    <source>
        <dbReference type="ARBA" id="ARBA00022692"/>
    </source>
</evidence>
<comment type="subunit">
    <text evidence="9">Forms a complex with SecD. Part of the essential Sec protein translocation apparatus which comprises SecA, SecYEG and auxiliary proteins SecDF. Other proteins may also be involved.</text>
</comment>
<keyword evidence="7 9" id="KW-0811">Translocation</keyword>
<dbReference type="GO" id="GO:0006605">
    <property type="term" value="P:protein targeting"/>
    <property type="evidence" value="ECO:0007669"/>
    <property type="project" value="UniProtKB-UniRule"/>
</dbReference>
<protein>
    <recommendedName>
        <fullName evidence="9">Protein-export membrane protein SecF</fullName>
    </recommendedName>
</protein>
<evidence type="ECO:0000313" key="11">
    <source>
        <dbReference type="EMBL" id="ANF34107.1"/>
    </source>
</evidence>
<comment type="subcellular location">
    <subcellularLocation>
        <location evidence="1 9">Cell membrane</location>
        <topology evidence="1 9">Multi-pass membrane protein</topology>
    </subcellularLocation>
</comment>
<dbReference type="Gene3D" id="1.20.1640.10">
    <property type="entry name" value="Multidrug efflux transporter AcrB transmembrane domain"/>
    <property type="match status" value="1"/>
</dbReference>
<dbReference type="AlphaFoldDB" id="A0A172XC54"/>
<evidence type="ECO:0000256" key="3">
    <source>
        <dbReference type="ARBA" id="ARBA00022475"/>
    </source>
</evidence>
<keyword evidence="2 9" id="KW-0813">Transport</keyword>
<dbReference type="OMA" id="AFEWRMA"/>
<reference evidence="11 12" key="1">
    <citation type="submission" date="2016-05" db="EMBL/GenBank/DDBJ databases">
        <title>Chromosome and linear plasmid sequence of a 2015 human isolate of tick-borne relapsing fever spirochete, Borrelia turicatae.</title>
        <authorList>
            <person name="Kingry L.C."/>
            <person name="Dhwani B."/>
            <person name="Replogle A."/>
            <person name="Sexton C."/>
            <person name="Rowe L."/>
            <person name="Stermole B.M."/>
            <person name="Christensen A.M."/>
            <person name="Schriefer M.E."/>
        </authorList>
    </citation>
    <scope>NUCLEOTIDE SEQUENCE [LARGE SCALE GENOMIC DNA]</scope>
    <source>
        <strain evidence="11 12">BTE5EL</strain>
    </source>
</reference>
<feature type="transmembrane region" description="Helical" evidence="9">
    <location>
        <begin position="141"/>
        <end position="158"/>
    </location>
</feature>
<dbReference type="GO" id="GO:0043952">
    <property type="term" value="P:protein transport by the Sec complex"/>
    <property type="evidence" value="ECO:0007669"/>
    <property type="project" value="UniProtKB-UniRule"/>
</dbReference>
<dbReference type="InterPro" id="IPR048634">
    <property type="entry name" value="SecD_SecF_C"/>
</dbReference>
<evidence type="ECO:0000256" key="6">
    <source>
        <dbReference type="ARBA" id="ARBA00022989"/>
    </source>
</evidence>
<dbReference type="SUPFAM" id="SSF82866">
    <property type="entry name" value="Multidrug efflux transporter AcrB transmembrane domain"/>
    <property type="match status" value="1"/>
</dbReference>
<name>A0A172XC54_BORTU</name>
<dbReference type="PANTHER" id="PTHR30081">
    <property type="entry name" value="PROTEIN-EXPORT MEMBRANE PROTEIN SEC"/>
    <property type="match status" value="1"/>
</dbReference>
<proteinExistence type="inferred from homology"/>
<evidence type="ECO:0000313" key="12">
    <source>
        <dbReference type="Proteomes" id="UP000264231"/>
    </source>
</evidence>
<evidence type="ECO:0000256" key="9">
    <source>
        <dbReference type="HAMAP-Rule" id="MF_01464"/>
    </source>
</evidence>
<dbReference type="RefSeq" id="WP_011772588.1">
    <property type="nucleotide sequence ID" value="NZ_CP015629.1"/>
</dbReference>
<evidence type="ECO:0000256" key="8">
    <source>
        <dbReference type="ARBA" id="ARBA00023136"/>
    </source>
</evidence>
<feature type="transmembrane region" description="Helical" evidence="9">
    <location>
        <begin position="244"/>
        <end position="265"/>
    </location>
</feature>
<evidence type="ECO:0000256" key="7">
    <source>
        <dbReference type="ARBA" id="ARBA00023010"/>
    </source>
</evidence>
<keyword evidence="8 9" id="KW-0472">Membrane</keyword>
<sequence length="299" mass="33910">MQKVFNFLKYGNKVIIVSFCMILSGFIYTFMYHGGYNWGIDFSSGVNINFVIDKSGIKDYDIQRILSSVYKTFDVNKIISSDESKSQFSIIVKSDITDYALKKEIHSTLIDKLNTEFGANVEILDSYFIDSNFSSILRTKSMLLVCLTFTLILFYVALRFRLSYAVASIFATIHDILFVVAFLGIFRIEINSSIIVSILTIIGYSLNDTIIIFDRIRENSRNMTDTLFLNILNVSIKQTLSRTILTSMTTFVAVLSIYVFTEGAIKDFSLIFMVGVVVGTYSSIFIASPILLSCYKKIK</sequence>
<dbReference type="Proteomes" id="UP000264231">
    <property type="component" value="Chromosome"/>
</dbReference>
<dbReference type="EMBL" id="CP015629">
    <property type="protein sequence ID" value="ANF34107.1"/>
    <property type="molecule type" value="Genomic_DNA"/>
</dbReference>
<dbReference type="InterPro" id="IPR022645">
    <property type="entry name" value="SecD/SecF_bac"/>
</dbReference>
<dbReference type="GO" id="GO:0065002">
    <property type="term" value="P:intracellular protein transmembrane transport"/>
    <property type="evidence" value="ECO:0007669"/>
    <property type="project" value="UniProtKB-UniRule"/>
</dbReference>
<evidence type="ECO:0000256" key="5">
    <source>
        <dbReference type="ARBA" id="ARBA00022927"/>
    </source>
</evidence>
<dbReference type="GO" id="GO:0005886">
    <property type="term" value="C:plasma membrane"/>
    <property type="evidence" value="ECO:0007669"/>
    <property type="project" value="UniProtKB-SubCell"/>
</dbReference>
<organism evidence="11 12">
    <name type="scientific">Borrelia turicatae</name>
    <dbReference type="NCBI Taxonomy" id="142"/>
    <lineage>
        <taxon>Bacteria</taxon>
        <taxon>Pseudomonadati</taxon>
        <taxon>Spirochaetota</taxon>
        <taxon>Spirochaetia</taxon>
        <taxon>Spirochaetales</taxon>
        <taxon>Borreliaceae</taxon>
        <taxon>Borrelia</taxon>
    </lineage>
</organism>
<feature type="transmembrane region" description="Helical" evidence="9">
    <location>
        <begin position="271"/>
        <end position="295"/>
    </location>
</feature>
<evidence type="ECO:0000259" key="10">
    <source>
        <dbReference type="Pfam" id="PF02355"/>
    </source>
</evidence>
<keyword evidence="3 9" id="KW-1003">Cell membrane</keyword>
<dbReference type="InterPro" id="IPR055344">
    <property type="entry name" value="SecD_SecF_C_bact"/>
</dbReference>
<evidence type="ECO:0000256" key="1">
    <source>
        <dbReference type="ARBA" id="ARBA00004651"/>
    </source>
</evidence>
<keyword evidence="6 9" id="KW-1133">Transmembrane helix</keyword>
<feature type="transmembrane region" description="Helical" evidence="9">
    <location>
        <begin position="165"/>
        <end position="188"/>
    </location>
</feature>
<keyword evidence="5 9" id="KW-0653">Protein transport</keyword>
<dbReference type="InterPro" id="IPR005665">
    <property type="entry name" value="SecF_bac"/>
</dbReference>
<comment type="similarity">
    <text evidence="9">Belongs to the SecD/SecF family. SecF subfamily.</text>
</comment>
<feature type="domain" description="Protein export membrane protein SecD/SecF C-terminal" evidence="10">
    <location>
        <begin position="112"/>
        <end position="296"/>
    </location>
</feature>
<keyword evidence="4 9" id="KW-0812">Transmembrane</keyword>
<dbReference type="Pfam" id="PF02355">
    <property type="entry name" value="SecD_SecF_C"/>
    <property type="match status" value="1"/>
</dbReference>
<dbReference type="NCBIfam" id="TIGR00916">
    <property type="entry name" value="2A0604s01"/>
    <property type="match status" value="1"/>
</dbReference>